<proteinExistence type="predicted"/>
<keyword evidence="5" id="KW-1185">Reference proteome</keyword>
<reference evidence="4 5" key="1">
    <citation type="submission" date="2018-01" db="EMBL/GenBank/DDBJ databases">
        <title>Draft genome of the strawberry crown rot pathogen Phytophthora cactorum.</title>
        <authorList>
            <person name="Armitage A.D."/>
            <person name="Lysoe E."/>
            <person name="Nellist C.F."/>
            <person name="Harrison R.J."/>
            <person name="Brurberg M.B."/>
        </authorList>
    </citation>
    <scope>NUCLEOTIDE SEQUENCE [LARGE SCALE GENOMIC DNA]</scope>
    <source>
        <strain evidence="4 5">10300</strain>
    </source>
</reference>
<comment type="caution">
    <text evidence="4">The sequence shown here is derived from an EMBL/GenBank/DDBJ whole genome shotgun (WGS) entry which is preliminary data.</text>
</comment>
<sequence>MTVPRINAAIQHLDWDEVKNSLQPSDSGEGAPFELCEATVDDWRRYVESELSALSASTMMWSRGRIIIVEVQSHLHEVVVDGIRCRIDDATGTRSNDLWYWGGCQIEHTEALGAEYLGGVKPDASVGPGYHLIEAIKPRKFDLDEFHSLKVEVGISKPGAK</sequence>
<evidence type="ECO:0000313" key="5">
    <source>
        <dbReference type="Proteomes" id="UP000251314"/>
    </source>
</evidence>
<dbReference type="Proteomes" id="UP000251314">
    <property type="component" value="Unassembled WGS sequence"/>
</dbReference>
<gene>
    <name evidence="3" type="ORF">JG687_00015658</name>
    <name evidence="4" type="ORF">PC110_g11982</name>
    <name evidence="1" type="ORF">PC117_g10158</name>
    <name evidence="2" type="ORF">PC129_g19775</name>
</gene>
<dbReference type="Proteomes" id="UP000760860">
    <property type="component" value="Unassembled WGS sequence"/>
</dbReference>
<accession>A0A329S4K6</accession>
<reference evidence="2" key="2">
    <citation type="submission" date="2018-05" db="EMBL/GenBank/DDBJ databases">
        <title>Effector identification in a new, highly contiguous assembly of the strawberry crown rot pathogen Phytophthora cactorum.</title>
        <authorList>
            <person name="Armitage A.D."/>
            <person name="Nellist C.F."/>
            <person name="Bates H."/>
            <person name="Vickerstaff R.J."/>
            <person name="Harrison R.J."/>
        </authorList>
    </citation>
    <scope>NUCLEOTIDE SEQUENCE</scope>
    <source>
        <strain evidence="1">4040</strain>
        <strain evidence="2">P421</strain>
    </source>
</reference>
<evidence type="ECO:0000313" key="2">
    <source>
        <dbReference type="EMBL" id="KAG3209211.1"/>
    </source>
</evidence>
<dbReference type="EMBL" id="RCMV01001311">
    <property type="protein sequence ID" value="KAG3209211.1"/>
    <property type="molecule type" value="Genomic_DNA"/>
</dbReference>
<dbReference type="EMBL" id="RCMK01000242">
    <property type="protein sequence ID" value="KAG2941655.1"/>
    <property type="molecule type" value="Genomic_DNA"/>
</dbReference>
<dbReference type="Proteomes" id="UP000688947">
    <property type="component" value="Unassembled WGS sequence"/>
</dbReference>
<evidence type="ECO:0000313" key="4">
    <source>
        <dbReference type="EMBL" id="RAW31671.1"/>
    </source>
</evidence>
<name>A0A329S4K6_9STRA</name>
<dbReference type="EMBL" id="MJFZ01000312">
    <property type="protein sequence ID" value="RAW31671.1"/>
    <property type="molecule type" value="Genomic_DNA"/>
</dbReference>
<dbReference type="AlphaFoldDB" id="A0A329S4K6"/>
<evidence type="ECO:0000313" key="3">
    <source>
        <dbReference type="EMBL" id="KAG6948147.1"/>
    </source>
</evidence>
<protein>
    <submittedName>
        <fullName evidence="4">Uncharacterized protein</fullName>
    </submittedName>
</protein>
<dbReference type="OrthoDB" id="69505at2759"/>
<organism evidence="4 5">
    <name type="scientific">Phytophthora cactorum</name>
    <dbReference type="NCBI Taxonomy" id="29920"/>
    <lineage>
        <taxon>Eukaryota</taxon>
        <taxon>Sar</taxon>
        <taxon>Stramenopiles</taxon>
        <taxon>Oomycota</taxon>
        <taxon>Peronosporomycetes</taxon>
        <taxon>Peronosporales</taxon>
        <taxon>Peronosporaceae</taxon>
        <taxon>Phytophthora</taxon>
    </lineage>
</organism>
<reference evidence="3" key="3">
    <citation type="submission" date="2021-01" db="EMBL/GenBank/DDBJ databases">
        <title>Phytophthora aleatoria, a newly-described species from Pinus radiata is distinct from Phytophthora cactorum isolates based on comparative genomics.</title>
        <authorList>
            <person name="Mcdougal R."/>
            <person name="Panda P."/>
            <person name="Williams N."/>
            <person name="Studholme D.J."/>
        </authorList>
    </citation>
    <scope>NUCLEOTIDE SEQUENCE</scope>
    <source>
        <strain evidence="3">NZFS 3830</strain>
    </source>
</reference>
<dbReference type="VEuPathDB" id="FungiDB:PC110_g11982"/>
<dbReference type="EMBL" id="JAENGZ010001427">
    <property type="protein sequence ID" value="KAG6948147.1"/>
    <property type="molecule type" value="Genomic_DNA"/>
</dbReference>
<dbReference type="Proteomes" id="UP000736787">
    <property type="component" value="Unassembled WGS sequence"/>
</dbReference>
<evidence type="ECO:0000313" key="1">
    <source>
        <dbReference type="EMBL" id="KAG2941655.1"/>
    </source>
</evidence>